<feature type="compositionally biased region" description="Acidic residues" evidence="1">
    <location>
        <begin position="137"/>
        <end position="155"/>
    </location>
</feature>
<sequence length="414" mass="44575">MSAATTPHRMQASAPQSPAKSPSRRVLGDLPVKAINTPSKHTSHRSPGGDMKHQTSPLKQVPSLSPHLLSKSEILAPPAGFRAGRKRTIYEVEGVENVGNTTTGCGGRAGGFLGTGTPVTAAALQVHTGTNPSIQMLDDEELSPTEPDTEPEDEPPVSQDTTTSKESFSCFVNFEACDNQLPSSQSAPHPTAKEEAESKLKTKLLAAKLRTCLRGALYKVNTKQIETPWSEIISTTSASTSSSPNDTHTTTSTSRVLTSSQTDPTTTRSHSQSIPSITLSPARRSPATHIVANIDPSSHFPKLSSGPILKPTSYSSRMIYSNSHDEQEPPSSPPVPTVVSPQQLMSPIRTQSQYRTPVAKKIRVDEDVDMGEGEEEVERLDRLREMRFEDGELTSSVVKGHAAKGLLELMSGRR</sequence>
<evidence type="ECO:0000313" key="2">
    <source>
        <dbReference type="EMBL" id="ORY12514.1"/>
    </source>
</evidence>
<evidence type="ECO:0000256" key="1">
    <source>
        <dbReference type="SAM" id="MobiDB-lite"/>
    </source>
</evidence>
<dbReference type="OrthoDB" id="5345625at2759"/>
<feature type="region of interest" description="Disordered" evidence="1">
    <location>
        <begin position="235"/>
        <end position="285"/>
    </location>
</feature>
<dbReference type="EMBL" id="MCFA01000050">
    <property type="protein sequence ID" value="ORY12514.1"/>
    <property type="molecule type" value="Genomic_DNA"/>
</dbReference>
<organism evidence="2 3">
    <name type="scientific">Clohesyomyces aquaticus</name>
    <dbReference type="NCBI Taxonomy" id="1231657"/>
    <lineage>
        <taxon>Eukaryota</taxon>
        <taxon>Fungi</taxon>
        <taxon>Dikarya</taxon>
        <taxon>Ascomycota</taxon>
        <taxon>Pezizomycotina</taxon>
        <taxon>Dothideomycetes</taxon>
        <taxon>Pleosporomycetidae</taxon>
        <taxon>Pleosporales</taxon>
        <taxon>Lindgomycetaceae</taxon>
        <taxon>Clohesyomyces</taxon>
    </lineage>
</organism>
<dbReference type="STRING" id="1231657.A0A1Y1ZQP4"/>
<dbReference type="Proteomes" id="UP000193144">
    <property type="component" value="Unassembled WGS sequence"/>
</dbReference>
<proteinExistence type="predicted"/>
<feature type="region of interest" description="Disordered" evidence="1">
    <location>
        <begin position="1"/>
        <end position="63"/>
    </location>
</feature>
<dbReference type="AlphaFoldDB" id="A0A1Y1ZQP4"/>
<gene>
    <name evidence="2" type="ORF">BCR34DRAFT_587144</name>
</gene>
<reference evidence="2 3" key="1">
    <citation type="submission" date="2016-07" db="EMBL/GenBank/DDBJ databases">
        <title>Pervasive Adenine N6-methylation of Active Genes in Fungi.</title>
        <authorList>
            <consortium name="DOE Joint Genome Institute"/>
            <person name="Mondo S.J."/>
            <person name="Dannebaum R.O."/>
            <person name="Kuo R.C."/>
            <person name="Labutti K."/>
            <person name="Haridas S."/>
            <person name="Kuo A."/>
            <person name="Salamov A."/>
            <person name="Ahrendt S.R."/>
            <person name="Lipzen A."/>
            <person name="Sullivan W."/>
            <person name="Andreopoulos W.B."/>
            <person name="Clum A."/>
            <person name="Lindquist E."/>
            <person name="Daum C."/>
            <person name="Ramamoorthy G.K."/>
            <person name="Gryganskyi A."/>
            <person name="Culley D."/>
            <person name="Magnuson J.K."/>
            <person name="James T.Y."/>
            <person name="O'Malley M.A."/>
            <person name="Stajich J.E."/>
            <person name="Spatafora J.W."/>
            <person name="Visel A."/>
            <person name="Grigoriev I.V."/>
        </authorList>
    </citation>
    <scope>NUCLEOTIDE SEQUENCE [LARGE SCALE GENOMIC DNA]</scope>
    <source>
        <strain evidence="2 3">CBS 115471</strain>
    </source>
</reference>
<keyword evidence="3" id="KW-1185">Reference proteome</keyword>
<feature type="region of interest" description="Disordered" evidence="1">
    <location>
        <begin position="129"/>
        <end position="164"/>
    </location>
</feature>
<feature type="compositionally biased region" description="Polar residues" evidence="1">
    <location>
        <begin position="263"/>
        <end position="279"/>
    </location>
</feature>
<feature type="compositionally biased region" description="Low complexity" evidence="1">
    <location>
        <begin position="235"/>
        <end position="262"/>
    </location>
</feature>
<protein>
    <submittedName>
        <fullName evidence="2">Uncharacterized protein</fullName>
    </submittedName>
</protein>
<accession>A0A1Y1ZQP4</accession>
<name>A0A1Y1ZQP4_9PLEO</name>
<evidence type="ECO:0000313" key="3">
    <source>
        <dbReference type="Proteomes" id="UP000193144"/>
    </source>
</evidence>
<comment type="caution">
    <text evidence="2">The sequence shown here is derived from an EMBL/GenBank/DDBJ whole genome shotgun (WGS) entry which is preliminary data.</text>
</comment>
<feature type="compositionally biased region" description="Low complexity" evidence="1">
    <location>
        <begin position="11"/>
        <end position="21"/>
    </location>
</feature>